<dbReference type="PANTHER" id="PTHR34265:SF1">
    <property type="entry name" value="TYPE III PANTOTHENATE KINASE"/>
    <property type="match status" value="1"/>
</dbReference>
<keyword evidence="12 16" id="KW-0630">Potassium</keyword>
<gene>
    <name evidence="16" type="primary">coaX</name>
    <name evidence="17" type="ORF">DV520_10570</name>
</gene>
<evidence type="ECO:0000313" key="17">
    <source>
        <dbReference type="EMBL" id="RFT05818.1"/>
    </source>
</evidence>
<dbReference type="EC" id="2.7.1.33" evidence="6 16"/>
<keyword evidence="11 16" id="KW-0067">ATP-binding</keyword>
<evidence type="ECO:0000256" key="16">
    <source>
        <dbReference type="HAMAP-Rule" id="MF_01274"/>
    </source>
</evidence>
<dbReference type="PANTHER" id="PTHR34265">
    <property type="entry name" value="TYPE III PANTOTHENATE KINASE"/>
    <property type="match status" value="1"/>
</dbReference>
<comment type="similarity">
    <text evidence="14 16">Belongs to the type III pantothenate kinase family.</text>
</comment>
<dbReference type="InterPro" id="IPR004619">
    <property type="entry name" value="Type_III_PanK"/>
</dbReference>
<dbReference type="GeneID" id="97996178"/>
<dbReference type="NCBIfam" id="NF009855">
    <property type="entry name" value="PRK13321.1"/>
    <property type="match status" value="1"/>
</dbReference>
<keyword evidence="7 16" id="KW-0963">Cytoplasm</keyword>
<dbReference type="Pfam" id="PF03309">
    <property type="entry name" value="Pan_kinase"/>
    <property type="match status" value="1"/>
</dbReference>
<evidence type="ECO:0000256" key="9">
    <source>
        <dbReference type="ARBA" id="ARBA00022741"/>
    </source>
</evidence>
<dbReference type="NCBIfam" id="TIGR00671">
    <property type="entry name" value="baf"/>
    <property type="match status" value="1"/>
</dbReference>
<dbReference type="GO" id="GO:0046872">
    <property type="term" value="F:metal ion binding"/>
    <property type="evidence" value="ECO:0007669"/>
    <property type="project" value="UniProtKB-KW"/>
</dbReference>
<dbReference type="Proteomes" id="UP000260649">
    <property type="component" value="Unassembled WGS sequence"/>
</dbReference>
<sequence length="262" mass="28408">MILTVDIGNTTMTMGLYTPEGVLQFRGSIKTDKNKTRDQIAIDLLDMFQLYQADIRDVTGAVVSSVVPPMTGAMADAIRQLSGVRPMIVGPGVKTGMNILAEVHNQLGADIVASSVAALQKYPQPIIVIDMGTATTLSYLGESTYKGCVIIPGVRIAVEALSGRAAELPHISLEEPPSIFGRSTIDAMRSGVLYGNAGMIDSMIQRMEEAARPVATVVMTGGNAALIQKYCKREILIDENLLLDGLYYLYQKNLDRRRKRGE</sequence>
<dbReference type="InterPro" id="IPR043129">
    <property type="entry name" value="ATPase_NBD"/>
</dbReference>
<accession>A0A3E2B180</accession>
<keyword evidence="10 16" id="KW-0418">Kinase</keyword>
<evidence type="ECO:0000256" key="14">
    <source>
        <dbReference type="ARBA" id="ARBA00038036"/>
    </source>
</evidence>
<comment type="catalytic activity">
    <reaction evidence="1 16">
        <text>(R)-pantothenate + ATP = (R)-4'-phosphopantothenate + ADP + H(+)</text>
        <dbReference type="Rhea" id="RHEA:16373"/>
        <dbReference type="ChEBI" id="CHEBI:10986"/>
        <dbReference type="ChEBI" id="CHEBI:15378"/>
        <dbReference type="ChEBI" id="CHEBI:29032"/>
        <dbReference type="ChEBI" id="CHEBI:30616"/>
        <dbReference type="ChEBI" id="CHEBI:456216"/>
        <dbReference type="EC" id="2.7.1.33"/>
    </reaction>
</comment>
<comment type="pathway">
    <text evidence="4 16">Cofactor biosynthesis; coenzyme A biosynthesis; CoA from (R)-pantothenate: step 1/5.</text>
</comment>
<evidence type="ECO:0000256" key="13">
    <source>
        <dbReference type="ARBA" id="ARBA00022993"/>
    </source>
</evidence>
<evidence type="ECO:0000256" key="11">
    <source>
        <dbReference type="ARBA" id="ARBA00022840"/>
    </source>
</evidence>
<evidence type="ECO:0000256" key="12">
    <source>
        <dbReference type="ARBA" id="ARBA00022958"/>
    </source>
</evidence>
<dbReference type="GO" id="GO:0005524">
    <property type="term" value="F:ATP binding"/>
    <property type="evidence" value="ECO:0007669"/>
    <property type="project" value="UniProtKB-UniRule"/>
</dbReference>
<dbReference type="CDD" id="cd24015">
    <property type="entry name" value="ASKHA_NBD_PanK-III"/>
    <property type="match status" value="1"/>
</dbReference>
<keyword evidence="9 16" id="KW-0547">Nucleotide-binding</keyword>
<dbReference type="GO" id="GO:0015937">
    <property type="term" value="P:coenzyme A biosynthetic process"/>
    <property type="evidence" value="ECO:0007669"/>
    <property type="project" value="UniProtKB-UniRule"/>
</dbReference>
<dbReference type="UniPathway" id="UPA00241">
    <property type="reaction ID" value="UER00352"/>
</dbReference>
<keyword evidence="13 16" id="KW-0173">Coenzyme A biosynthesis</keyword>
<keyword evidence="16" id="KW-0479">Metal-binding</keyword>
<evidence type="ECO:0000256" key="4">
    <source>
        <dbReference type="ARBA" id="ARBA00005225"/>
    </source>
</evidence>
<comment type="caution">
    <text evidence="16">Lacks conserved residue(s) required for the propagation of feature annotation.</text>
</comment>
<dbReference type="SUPFAM" id="SSF53067">
    <property type="entry name" value="Actin-like ATPase domain"/>
    <property type="match status" value="2"/>
</dbReference>
<comment type="subunit">
    <text evidence="5 16">Homodimer.</text>
</comment>
<dbReference type="Gene3D" id="3.30.420.40">
    <property type="match status" value="2"/>
</dbReference>
<dbReference type="HAMAP" id="MF_01274">
    <property type="entry name" value="Pantothen_kinase_3"/>
    <property type="match status" value="1"/>
</dbReference>
<feature type="binding site" evidence="16">
    <location>
        <position position="130"/>
    </location>
    <ligand>
        <name>K(+)</name>
        <dbReference type="ChEBI" id="CHEBI:29103"/>
    </ligand>
</feature>
<dbReference type="GO" id="GO:0004594">
    <property type="term" value="F:pantothenate kinase activity"/>
    <property type="evidence" value="ECO:0007669"/>
    <property type="project" value="UniProtKB-UniRule"/>
</dbReference>
<reference evidence="17 18" key="1">
    <citation type="submission" date="2018-07" db="EMBL/GenBank/DDBJ databases">
        <title>GABA Modulating Bacteria of the Human Gut Microbiota.</title>
        <authorList>
            <person name="Strandwitz P."/>
            <person name="Kim K.H."/>
            <person name="Terekhova D."/>
            <person name="Liu J.K."/>
            <person name="Sharma A."/>
            <person name="Levering J."/>
            <person name="Mcdonald D."/>
            <person name="Dietrich D."/>
            <person name="Ramadhar T.R."/>
            <person name="Lekbua A."/>
            <person name="Mroue N."/>
            <person name="Liston C."/>
            <person name="Stewart E.J."/>
            <person name="Dubin M.J."/>
            <person name="Zengler K."/>
            <person name="Knight R."/>
            <person name="Gilbert J.A."/>
            <person name="Clardy J."/>
            <person name="Lewis K."/>
        </authorList>
    </citation>
    <scope>NUCLEOTIDE SEQUENCE [LARGE SCALE GENOMIC DNA]</scope>
    <source>
        <strain evidence="17 18">KLE1738</strain>
    </source>
</reference>
<evidence type="ECO:0000256" key="1">
    <source>
        <dbReference type="ARBA" id="ARBA00001206"/>
    </source>
</evidence>
<evidence type="ECO:0000256" key="5">
    <source>
        <dbReference type="ARBA" id="ARBA00011738"/>
    </source>
</evidence>
<evidence type="ECO:0000256" key="10">
    <source>
        <dbReference type="ARBA" id="ARBA00022777"/>
    </source>
</evidence>
<comment type="cofactor">
    <cofactor evidence="16">
        <name>NH4(+)</name>
        <dbReference type="ChEBI" id="CHEBI:28938"/>
    </cofactor>
    <cofactor evidence="16">
        <name>K(+)</name>
        <dbReference type="ChEBI" id="CHEBI:29103"/>
    </cofactor>
    <text evidence="16">A monovalent cation. Ammonium or potassium.</text>
</comment>
<organism evidence="17 18">
    <name type="scientific">Evtepia gabavorous</name>
    <dbReference type="NCBI Taxonomy" id="2211183"/>
    <lineage>
        <taxon>Bacteria</taxon>
        <taxon>Bacillati</taxon>
        <taxon>Bacillota</taxon>
        <taxon>Clostridia</taxon>
        <taxon>Eubacteriales</taxon>
        <taxon>Evtepia</taxon>
    </lineage>
</organism>
<feature type="binding site" evidence="16">
    <location>
        <begin position="108"/>
        <end position="111"/>
    </location>
    <ligand>
        <name>substrate</name>
    </ligand>
</feature>
<evidence type="ECO:0000256" key="7">
    <source>
        <dbReference type="ARBA" id="ARBA00022490"/>
    </source>
</evidence>
<evidence type="ECO:0000256" key="8">
    <source>
        <dbReference type="ARBA" id="ARBA00022679"/>
    </source>
</evidence>
<evidence type="ECO:0000256" key="15">
    <source>
        <dbReference type="ARBA" id="ARBA00040883"/>
    </source>
</evidence>
<proteinExistence type="inferred from homology"/>
<keyword evidence="8 16" id="KW-0808">Transferase</keyword>
<keyword evidence="18" id="KW-1185">Reference proteome</keyword>
<feature type="binding site" evidence="16">
    <location>
        <position position="184"/>
    </location>
    <ligand>
        <name>substrate</name>
    </ligand>
</feature>
<name>A0A3E2B180_9FIRM</name>
<evidence type="ECO:0000256" key="2">
    <source>
        <dbReference type="ARBA" id="ARBA00001958"/>
    </source>
</evidence>
<evidence type="ECO:0000256" key="6">
    <source>
        <dbReference type="ARBA" id="ARBA00012102"/>
    </source>
</evidence>
<dbReference type="GO" id="GO:0005737">
    <property type="term" value="C:cytoplasm"/>
    <property type="evidence" value="ECO:0007669"/>
    <property type="project" value="UniProtKB-SubCell"/>
</dbReference>
<dbReference type="RefSeq" id="WP_117142726.1">
    <property type="nucleotide sequence ID" value="NZ_CAKXKJ010000045.1"/>
</dbReference>
<feature type="active site" description="Proton acceptor" evidence="16">
    <location>
        <position position="110"/>
    </location>
</feature>
<dbReference type="AlphaFoldDB" id="A0A3E2B180"/>
<protein>
    <recommendedName>
        <fullName evidence="15 16">Type III pantothenate kinase</fullName>
        <ecNumber evidence="6 16">2.7.1.33</ecNumber>
    </recommendedName>
    <alternativeName>
        <fullName evidence="16">PanK-III</fullName>
    </alternativeName>
    <alternativeName>
        <fullName evidence="16">Pantothenic acid kinase</fullName>
    </alternativeName>
</protein>
<feature type="binding site" evidence="16">
    <location>
        <position position="133"/>
    </location>
    <ligand>
        <name>ATP</name>
        <dbReference type="ChEBI" id="CHEBI:30616"/>
    </ligand>
</feature>
<evidence type="ECO:0000313" key="18">
    <source>
        <dbReference type="Proteomes" id="UP000260649"/>
    </source>
</evidence>
<comment type="caution">
    <text evidence="17">The sequence shown here is derived from an EMBL/GenBank/DDBJ whole genome shotgun (WGS) entry which is preliminary data.</text>
</comment>
<comment type="cofactor">
    <cofactor evidence="2">
        <name>K(+)</name>
        <dbReference type="ChEBI" id="CHEBI:29103"/>
    </cofactor>
</comment>
<feature type="binding site" evidence="16">
    <location>
        <begin position="6"/>
        <end position="13"/>
    </location>
    <ligand>
        <name>ATP</name>
        <dbReference type="ChEBI" id="CHEBI:30616"/>
    </ligand>
</feature>
<dbReference type="EMBL" id="QQRQ01000026">
    <property type="protein sequence ID" value="RFT05818.1"/>
    <property type="molecule type" value="Genomic_DNA"/>
</dbReference>
<comment type="function">
    <text evidence="16">Catalyzes the phosphorylation of pantothenate (Pan), the first step in CoA biosynthesis.</text>
</comment>
<dbReference type="OrthoDB" id="9804707at2"/>
<comment type="subcellular location">
    <subcellularLocation>
        <location evidence="3 16">Cytoplasm</location>
    </subcellularLocation>
</comment>
<evidence type="ECO:0000256" key="3">
    <source>
        <dbReference type="ARBA" id="ARBA00004496"/>
    </source>
</evidence>